<name>A0A372G5G0_9ACTN</name>
<dbReference type="OrthoDB" id="517968at2"/>
<evidence type="ECO:0000313" key="2">
    <source>
        <dbReference type="EMBL" id="RFS48233.1"/>
    </source>
</evidence>
<accession>A0A372G5G0</accession>
<keyword evidence="3" id="KW-1185">Reference proteome</keyword>
<gene>
    <name evidence="2" type="ORF">D0Q02_01750</name>
</gene>
<organism evidence="2 3">
    <name type="scientific">Micromonospora craniellae</name>
    <dbReference type="NCBI Taxonomy" id="2294034"/>
    <lineage>
        <taxon>Bacteria</taxon>
        <taxon>Bacillati</taxon>
        <taxon>Actinomycetota</taxon>
        <taxon>Actinomycetes</taxon>
        <taxon>Micromonosporales</taxon>
        <taxon>Micromonosporaceae</taxon>
        <taxon>Micromonospora</taxon>
    </lineage>
</organism>
<protein>
    <submittedName>
        <fullName evidence="2">Uncharacterized protein</fullName>
    </submittedName>
</protein>
<sequence>MPGHRHAADPGSRPTGPQASGTASWHASGPRRSGALHDGAKPRLARDLLTSNDACMRYDVAVIGSGFGGGVAALRWFVDAARPTGGGTAQGAAGPTGDCR</sequence>
<dbReference type="Proteomes" id="UP000262621">
    <property type="component" value="Unassembled WGS sequence"/>
</dbReference>
<evidence type="ECO:0000256" key="1">
    <source>
        <dbReference type="SAM" id="MobiDB-lite"/>
    </source>
</evidence>
<feature type="region of interest" description="Disordered" evidence="1">
    <location>
        <begin position="1"/>
        <end position="41"/>
    </location>
</feature>
<evidence type="ECO:0000313" key="3">
    <source>
        <dbReference type="Proteomes" id="UP000262621"/>
    </source>
</evidence>
<comment type="caution">
    <text evidence="2">The sequence shown here is derived from an EMBL/GenBank/DDBJ whole genome shotgun (WGS) entry which is preliminary data.</text>
</comment>
<feature type="compositionally biased region" description="Polar residues" evidence="1">
    <location>
        <begin position="15"/>
        <end position="25"/>
    </location>
</feature>
<reference evidence="2 3" key="1">
    <citation type="submission" date="2018-08" db="EMBL/GenBank/DDBJ databases">
        <title>Verrucosispora craniellae sp. nov., isolated from a marine sponge in the South China Sea.</title>
        <authorList>
            <person name="Li L."/>
            <person name="Lin H.W."/>
        </authorList>
    </citation>
    <scope>NUCLEOTIDE SEQUENCE [LARGE SCALE GENOMIC DNA]</scope>
    <source>
        <strain evidence="2 3">LHW63014</strain>
    </source>
</reference>
<dbReference type="EMBL" id="QVFU01000001">
    <property type="protein sequence ID" value="RFS48233.1"/>
    <property type="molecule type" value="Genomic_DNA"/>
</dbReference>
<proteinExistence type="predicted"/>
<dbReference type="AlphaFoldDB" id="A0A372G5G0"/>